<dbReference type="Pfam" id="PF09243">
    <property type="entry name" value="Rsm22"/>
    <property type="match status" value="1"/>
</dbReference>
<evidence type="ECO:0000256" key="6">
    <source>
        <dbReference type="ARBA" id="ARBA00023128"/>
    </source>
</evidence>
<keyword evidence="5" id="KW-0411">Iron-sulfur</keyword>
<name>A0A9P4T8A6_CURKU</name>
<reference evidence="9" key="1">
    <citation type="submission" date="2019-04" db="EMBL/GenBank/DDBJ databases">
        <title>Sequencing of skin fungus with MAO and IRED activity.</title>
        <authorList>
            <person name="Marsaioli A.J."/>
            <person name="Bonatto J.M.C."/>
            <person name="Reis Junior O."/>
        </authorList>
    </citation>
    <scope>NUCLEOTIDE SEQUENCE</scope>
    <source>
        <strain evidence="9">30M1</strain>
    </source>
</reference>
<keyword evidence="9" id="KW-0687">Ribonucleoprotein</keyword>
<dbReference type="OrthoDB" id="421327at2759"/>
<comment type="function">
    <text evidence="7">Mitochondrial ribosome (mitoribosome) assembly factor. Binds at the interface of the head and body domains of the mitochondrial small ribosomal subunit (mt-SSU), occluding the mRNA channel and preventing compaction of the head domain towards the body. Probable inactive methyltransferase: retains the characteristic folding and ability to bind S-adenosyl-L-methionine, but it probably lost its methyltransferase activity.</text>
</comment>
<feature type="compositionally biased region" description="Basic residues" evidence="8">
    <location>
        <begin position="750"/>
        <end position="764"/>
    </location>
</feature>
<dbReference type="PANTHER" id="PTHR13184:SF5">
    <property type="entry name" value="METHYLTRANSFERASE-LIKE PROTEIN 17, MITOCHONDRIAL"/>
    <property type="match status" value="1"/>
</dbReference>
<evidence type="ECO:0000256" key="7">
    <source>
        <dbReference type="ARBA" id="ARBA00045681"/>
    </source>
</evidence>
<keyword evidence="9" id="KW-0689">Ribosomal protein</keyword>
<feature type="compositionally biased region" description="Polar residues" evidence="8">
    <location>
        <begin position="339"/>
        <end position="348"/>
    </location>
</feature>
<feature type="region of interest" description="Disordered" evidence="8">
    <location>
        <begin position="720"/>
        <end position="770"/>
    </location>
</feature>
<evidence type="ECO:0000256" key="3">
    <source>
        <dbReference type="ARBA" id="ARBA00022946"/>
    </source>
</evidence>
<feature type="region of interest" description="Disordered" evidence="8">
    <location>
        <begin position="339"/>
        <end position="373"/>
    </location>
</feature>
<gene>
    <name evidence="9" type="primary">RSM22</name>
    <name evidence="9" type="ORF">E8E13_005949</name>
</gene>
<dbReference type="InterPro" id="IPR052571">
    <property type="entry name" value="Mt_RNA_Methyltransferase"/>
</dbReference>
<organism evidence="9 10">
    <name type="scientific">Curvularia kusanoi</name>
    <name type="common">Cochliobolus kusanoi</name>
    <dbReference type="NCBI Taxonomy" id="90978"/>
    <lineage>
        <taxon>Eukaryota</taxon>
        <taxon>Fungi</taxon>
        <taxon>Dikarya</taxon>
        <taxon>Ascomycota</taxon>
        <taxon>Pezizomycotina</taxon>
        <taxon>Dothideomycetes</taxon>
        <taxon>Pleosporomycetidae</taxon>
        <taxon>Pleosporales</taxon>
        <taxon>Pleosporineae</taxon>
        <taxon>Pleosporaceae</taxon>
        <taxon>Curvularia</taxon>
    </lineage>
</organism>
<proteinExistence type="predicted"/>
<sequence>MRPAQATLFTQQRSLSTTFVRRQQQASDQTADSEGSSLDPAVHKVNIEVNVRNARQQFRDFLPRDHLSVEEYALYERLYGPPIFVDTAEELLETKPQLEEIISEEQPDGSTVLLRRGEDGALEEIDLYEEMEDDELAEEDEESMTPEEWEELREQKAATFHDNVYEQSRLQHEEAEEWEDEDAEDEAFMRAHPMTIAGRFKPSPSTVFLPKDTLVDPTAQLLTRANHKHLTETANRIFGGRGLPYSASTPPARLGKEQKPIALDPSLAEMGNIEADAYMAAVQPGTYASVMSALVEVRRRLGTPWMEHMLAKKGGTILDAGSGGVGVLAWHEILKAEWESQQDTSHAQTAEDEQPQPSATGSVPKGKATVVTSSDTLRHRASRLLENTTFIPRLPEHVTAADEANTAQPRKVYDIIIAPHTLWPLKQDYLRKDQVAKYWSLLNPKGGVLILIEKGLPRGFEVIAGARQMLLDRYISSPNSTVTETPVEEQVSQPDADTRFKAKETGMIIAPCTNHAPCPMYTVPGKSPGRKDFCFFTQRYIRPPYLQRILAAKDKNHEDVQFSYLAVQRGRDQRLPAHDITGTGGVQQSKASTDAAFAGHEWLSTNSVDSENPELVTPQHVNPLSLPRLILPALKRRGHIILDVCTPAGTLERWTVPRSFSRQAFRDAKKSRWGDLWALGAKTRIPRSVRLGKPADEFDKKGRRVRQPKKMTIEVRLGEQEGRTVDLGQDKVSTGGKRFGDRDGRYNKDRKIRGSGGRKGRKKSVGLFDE</sequence>
<dbReference type="GO" id="GO:0008168">
    <property type="term" value="F:methyltransferase activity"/>
    <property type="evidence" value="ECO:0007669"/>
    <property type="project" value="InterPro"/>
</dbReference>
<feature type="compositionally biased region" description="Basic and acidic residues" evidence="8">
    <location>
        <begin position="738"/>
        <end position="749"/>
    </location>
</feature>
<dbReference type="PANTHER" id="PTHR13184">
    <property type="entry name" value="37S RIBOSOMAL PROTEIN S22"/>
    <property type="match status" value="1"/>
</dbReference>
<dbReference type="EMBL" id="SWKU01000023">
    <property type="protein sequence ID" value="KAF2997430.1"/>
    <property type="molecule type" value="Genomic_DNA"/>
</dbReference>
<evidence type="ECO:0000313" key="10">
    <source>
        <dbReference type="Proteomes" id="UP000801428"/>
    </source>
</evidence>
<keyword evidence="4" id="KW-0408">Iron</keyword>
<protein>
    <submittedName>
        <fullName evidence="9">37S ribosomal protein S22</fullName>
    </submittedName>
</protein>
<evidence type="ECO:0000256" key="2">
    <source>
        <dbReference type="ARBA" id="ARBA00022723"/>
    </source>
</evidence>
<dbReference type="Proteomes" id="UP000801428">
    <property type="component" value="Unassembled WGS sequence"/>
</dbReference>
<comment type="subcellular location">
    <subcellularLocation>
        <location evidence="1">Mitochondrion</location>
    </subcellularLocation>
</comment>
<evidence type="ECO:0000256" key="4">
    <source>
        <dbReference type="ARBA" id="ARBA00023004"/>
    </source>
</evidence>
<keyword evidence="10" id="KW-1185">Reference proteome</keyword>
<evidence type="ECO:0000313" key="9">
    <source>
        <dbReference type="EMBL" id="KAF2997430.1"/>
    </source>
</evidence>
<accession>A0A9P4T8A6</accession>
<keyword evidence="2" id="KW-0479">Metal-binding</keyword>
<dbReference type="AlphaFoldDB" id="A0A9P4T8A6"/>
<keyword evidence="6" id="KW-0496">Mitochondrion</keyword>
<dbReference type="GO" id="GO:0003735">
    <property type="term" value="F:structural constituent of ribosome"/>
    <property type="evidence" value="ECO:0007669"/>
    <property type="project" value="TreeGrafter"/>
</dbReference>
<dbReference type="InterPro" id="IPR015324">
    <property type="entry name" value="Ribosomal_Rsm22-like"/>
</dbReference>
<dbReference type="GO" id="GO:0005763">
    <property type="term" value="C:mitochondrial small ribosomal subunit"/>
    <property type="evidence" value="ECO:0007669"/>
    <property type="project" value="TreeGrafter"/>
</dbReference>
<evidence type="ECO:0000256" key="5">
    <source>
        <dbReference type="ARBA" id="ARBA00023014"/>
    </source>
</evidence>
<dbReference type="GO" id="GO:0051536">
    <property type="term" value="F:iron-sulfur cluster binding"/>
    <property type="evidence" value="ECO:0007669"/>
    <property type="project" value="UniProtKB-KW"/>
</dbReference>
<evidence type="ECO:0000256" key="8">
    <source>
        <dbReference type="SAM" id="MobiDB-lite"/>
    </source>
</evidence>
<dbReference type="GO" id="GO:0046872">
    <property type="term" value="F:metal ion binding"/>
    <property type="evidence" value="ECO:0007669"/>
    <property type="project" value="UniProtKB-KW"/>
</dbReference>
<keyword evidence="3" id="KW-0809">Transit peptide</keyword>
<comment type="caution">
    <text evidence="9">The sequence shown here is derived from an EMBL/GenBank/DDBJ whole genome shotgun (WGS) entry which is preliminary data.</text>
</comment>
<evidence type="ECO:0000256" key="1">
    <source>
        <dbReference type="ARBA" id="ARBA00004173"/>
    </source>
</evidence>
<dbReference type="GO" id="GO:0006412">
    <property type="term" value="P:translation"/>
    <property type="evidence" value="ECO:0007669"/>
    <property type="project" value="InterPro"/>
</dbReference>